<dbReference type="Gene3D" id="2.160.10.10">
    <property type="entry name" value="Hexapeptide repeat proteins"/>
    <property type="match status" value="1"/>
</dbReference>
<dbReference type="FunCoup" id="A0A2P6N024">
    <property type="interactions" value="13"/>
</dbReference>
<keyword evidence="4" id="KW-0963">Cytoplasm</keyword>
<evidence type="ECO:0000256" key="6">
    <source>
        <dbReference type="ARBA" id="ARBA00034687"/>
    </source>
</evidence>
<proteinExistence type="inferred from homology"/>
<dbReference type="SUPFAM" id="SSF51161">
    <property type="entry name" value="Trimeric LpxA-like enzymes"/>
    <property type="match status" value="1"/>
</dbReference>
<dbReference type="AlphaFoldDB" id="A0A2P6N024"/>
<comment type="similarity">
    <text evidence="2">Belongs to the dynactin subunits 5/6 family. Dynactin subunit 6 subfamily.</text>
</comment>
<dbReference type="Proteomes" id="UP000241769">
    <property type="component" value="Unassembled WGS sequence"/>
</dbReference>
<dbReference type="CDD" id="cd04646">
    <property type="entry name" value="LbH_Dynactin_6"/>
    <property type="match status" value="1"/>
</dbReference>
<dbReference type="PANTHER" id="PTHR13072:SF0">
    <property type="entry name" value="DYNACTIN SUBUNIT 6"/>
    <property type="match status" value="1"/>
</dbReference>
<keyword evidence="8" id="KW-1185">Reference proteome</keyword>
<dbReference type="EMBL" id="MDYQ01000269">
    <property type="protein sequence ID" value="PRP77311.1"/>
    <property type="molecule type" value="Genomic_DNA"/>
</dbReference>
<keyword evidence="5" id="KW-0206">Cytoskeleton</keyword>
<dbReference type="PANTHER" id="PTHR13072">
    <property type="entry name" value="DYNACTIN 6"/>
    <property type="match status" value="1"/>
</dbReference>
<evidence type="ECO:0000256" key="4">
    <source>
        <dbReference type="ARBA" id="ARBA00022490"/>
    </source>
</evidence>
<evidence type="ECO:0000313" key="7">
    <source>
        <dbReference type="EMBL" id="PRP77311.1"/>
    </source>
</evidence>
<name>A0A2P6N024_9EUKA</name>
<evidence type="ECO:0000313" key="8">
    <source>
        <dbReference type="Proteomes" id="UP000241769"/>
    </source>
</evidence>
<dbReference type="GO" id="GO:0007052">
    <property type="term" value="P:mitotic spindle organization"/>
    <property type="evidence" value="ECO:0007669"/>
    <property type="project" value="TreeGrafter"/>
</dbReference>
<gene>
    <name evidence="7" type="ORF">PROFUN_05556</name>
</gene>
<sequence>MTLPMVAILEDSTISQIKTTLKIAPTAVVCNEAVLHGDITIGEGTVVHPRAIIVARSGPIVIGSNNIFEEQTPMYIGSNNIFEVGQDVEAMSIGSNNALEARSRIEAKTTIGDGCVVGATQRIPQGQTIANSTIVWALEQTIQPHAKESHLALHTKQLEILWKTLPNSHHLRR</sequence>
<evidence type="ECO:0000256" key="5">
    <source>
        <dbReference type="ARBA" id="ARBA00023212"/>
    </source>
</evidence>
<dbReference type="InterPro" id="IPR027777">
    <property type="entry name" value="DCTN6"/>
</dbReference>
<comment type="subcellular location">
    <subcellularLocation>
        <location evidence="1">Cytoplasm</location>
        <location evidence="1">Cytoskeleton</location>
    </subcellularLocation>
</comment>
<organism evidence="7 8">
    <name type="scientific">Planoprotostelium fungivorum</name>
    <dbReference type="NCBI Taxonomy" id="1890364"/>
    <lineage>
        <taxon>Eukaryota</taxon>
        <taxon>Amoebozoa</taxon>
        <taxon>Evosea</taxon>
        <taxon>Variosea</taxon>
        <taxon>Cavosteliida</taxon>
        <taxon>Cavosteliaceae</taxon>
        <taxon>Planoprotostelium</taxon>
    </lineage>
</organism>
<accession>A0A2P6N024</accession>
<evidence type="ECO:0000256" key="2">
    <source>
        <dbReference type="ARBA" id="ARBA00007719"/>
    </source>
</evidence>
<evidence type="ECO:0000256" key="1">
    <source>
        <dbReference type="ARBA" id="ARBA00004245"/>
    </source>
</evidence>
<evidence type="ECO:0000256" key="3">
    <source>
        <dbReference type="ARBA" id="ARBA00016573"/>
    </source>
</evidence>
<dbReference type="GO" id="GO:0005869">
    <property type="term" value="C:dynactin complex"/>
    <property type="evidence" value="ECO:0007669"/>
    <property type="project" value="InterPro"/>
</dbReference>
<reference evidence="7 8" key="1">
    <citation type="journal article" date="2018" name="Genome Biol. Evol.">
        <title>Multiple Roots of Fruiting Body Formation in Amoebozoa.</title>
        <authorList>
            <person name="Hillmann F."/>
            <person name="Forbes G."/>
            <person name="Novohradska S."/>
            <person name="Ferling I."/>
            <person name="Riege K."/>
            <person name="Groth M."/>
            <person name="Westermann M."/>
            <person name="Marz M."/>
            <person name="Spaller T."/>
            <person name="Winckler T."/>
            <person name="Schaap P."/>
            <person name="Glockner G."/>
        </authorList>
    </citation>
    <scope>NUCLEOTIDE SEQUENCE [LARGE SCALE GENOMIC DNA]</scope>
    <source>
        <strain evidence="7 8">Jena</strain>
    </source>
</reference>
<dbReference type="GO" id="GO:0070840">
    <property type="term" value="F:dynein complex binding"/>
    <property type="evidence" value="ECO:0007669"/>
    <property type="project" value="TreeGrafter"/>
</dbReference>
<dbReference type="InterPro" id="IPR011004">
    <property type="entry name" value="Trimer_LpxA-like_sf"/>
</dbReference>
<comment type="function">
    <text evidence="6">Part of the dynactin complex that activates the molecular motor dynein for ultra-processive transport along microtubules.</text>
</comment>
<dbReference type="OrthoDB" id="2355at2759"/>
<comment type="caution">
    <text evidence="7">The sequence shown here is derived from an EMBL/GenBank/DDBJ whole genome shotgun (WGS) entry which is preliminary data.</text>
</comment>
<dbReference type="InParanoid" id="A0A2P6N024"/>
<protein>
    <recommendedName>
        <fullName evidence="3">Dynactin subunit 6</fullName>
    </recommendedName>
</protein>
<dbReference type="STRING" id="1890364.A0A2P6N024"/>